<dbReference type="AlphaFoldDB" id="A0A7I8W8R6"/>
<dbReference type="EMBL" id="CAJFCJ010000021">
    <property type="protein sequence ID" value="CAD5124513.1"/>
    <property type="molecule type" value="Genomic_DNA"/>
</dbReference>
<comment type="caution">
    <text evidence="5">The sequence shown here is derived from an EMBL/GenBank/DDBJ whole genome shotgun (WGS) entry which is preliminary data.</text>
</comment>
<dbReference type="InterPro" id="IPR011009">
    <property type="entry name" value="Kinase-like_dom_sf"/>
</dbReference>
<evidence type="ECO:0000256" key="1">
    <source>
        <dbReference type="ARBA" id="ARBA00022741"/>
    </source>
</evidence>
<dbReference type="OrthoDB" id="193931at2759"/>
<evidence type="ECO:0000313" key="5">
    <source>
        <dbReference type="EMBL" id="CAD5124513.1"/>
    </source>
</evidence>
<dbReference type="Pfam" id="PF00069">
    <property type="entry name" value="Pkinase"/>
    <property type="match status" value="1"/>
</dbReference>
<evidence type="ECO:0000256" key="3">
    <source>
        <dbReference type="SAM" id="Phobius"/>
    </source>
</evidence>
<dbReference type="Proteomes" id="UP000549394">
    <property type="component" value="Unassembled WGS sequence"/>
</dbReference>
<feature type="domain" description="Protein kinase" evidence="4">
    <location>
        <begin position="1"/>
        <end position="100"/>
    </location>
</feature>
<dbReference type="PANTHER" id="PTHR24346">
    <property type="entry name" value="MAP/MICROTUBULE AFFINITY-REGULATING KINASE"/>
    <property type="match status" value="1"/>
</dbReference>
<gene>
    <name evidence="5" type="ORF">DGYR_LOCUS12048</name>
</gene>
<dbReference type="Gene3D" id="1.10.510.10">
    <property type="entry name" value="Transferase(Phosphotransferase) domain 1"/>
    <property type="match status" value="1"/>
</dbReference>
<dbReference type="SUPFAM" id="SSF56112">
    <property type="entry name" value="Protein kinase-like (PK-like)"/>
    <property type="match status" value="1"/>
</dbReference>
<dbReference type="GO" id="GO:0005524">
    <property type="term" value="F:ATP binding"/>
    <property type="evidence" value="ECO:0007669"/>
    <property type="project" value="UniProtKB-KW"/>
</dbReference>
<proteinExistence type="predicted"/>
<dbReference type="GO" id="GO:0050321">
    <property type="term" value="F:tau-protein kinase activity"/>
    <property type="evidence" value="ECO:0007669"/>
    <property type="project" value="TreeGrafter"/>
</dbReference>
<keyword evidence="3" id="KW-0812">Transmembrane</keyword>
<dbReference type="InterPro" id="IPR000719">
    <property type="entry name" value="Prot_kinase_dom"/>
</dbReference>
<keyword evidence="3" id="KW-0472">Membrane</keyword>
<keyword evidence="2" id="KW-0067">ATP-binding</keyword>
<reference evidence="5 6" key="1">
    <citation type="submission" date="2020-08" db="EMBL/GenBank/DDBJ databases">
        <authorList>
            <person name="Hejnol A."/>
        </authorList>
    </citation>
    <scope>NUCLEOTIDE SEQUENCE [LARGE SCALE GENOMIC DNA]</scope>
</reference>
<dbReference type="PROSITE" id="PS50011">
    <property type="entry name" value="PROTEIN_KINASE_DOM"/>
    <property type="match status" value="1"/>
</dbReference>
<keyword evidence="6" id="KW-1185">Reference proteome</keyword>
<dbReference type="GO" id="GO:0035556">
    <property type="term" value="P:intracellular signal transduction"/>
    <property type="evidence" value="ECO:0007669"/>
    <property type="project" value="TreeGrafter"/>
</dbReference>
<protein>
    <submittedName>
        <fullName evidence="5">DgyrCDS12792</fullName>
    </submittedName>
</protein>
<dbReference type="GO" id="GO:0005737">
    <property type="term" value="C:cytoplasm"/>
    <property type="evidence" value="ECO:0007669"/>
    <property type="project" value="TreeGrafter"/>
</dbReference>
<keyword evidence="3" id="KW-1133">Transmembrane helix</keyword>
<dbReference type="PANTHER" id="PTHR24346:SF49">
    <property type="entry name" value="NIM1 SERINE_THREONINE PROTEIN KINASE"/>
    <property type="match status" value="1"/>
</dbReference>
<evidence type="ECO:0000259" key="4">
    <source>
        <dbReference type="PROSITE" id="PS50011"/>
    </source>
</evidence>
<dbReference type="GO" id="GO:0000226">
    <property type="term" value="P:microtubule cytoskeleton organization"/>
    <property type="evidence" value="ECO:0007669"/>
    <property type="project" value="TreeGrafter"/>
</dbReference>
<name>A0A7I8W8R6_9ANNE</name>
<sequence length="207" mass="23798">MVRIKSYFIIYAAPELFRDESYYGVFVDVWALGIMLYFMVTGVMPFRAETVGKLKKCILEGTFTIPSYVSDSCQFLIRSILRPLPTDRFTLDQVERADWLRDEIFPEALEKYEITPAVHPSNGVSEEEREAYKAMSNLGIQVEHIEQSFGKHARSSITGTYRILLHSIQKKKSGGSEIYNQQAESVKKTSMNNKYHENKKSAFCNIL</sequence>
<evidence type="ECO:0000313" key="6">
    <source>
        <dbReference type="Proteomes" id="UP000549394"/>
    </source>
</evidence>
<evidence type="ECO:0000256" key="2">
    <source>
        <dbReference type="ARBA" id="ARBA00022840"/>
    </source>
</evidence>
<organism evidence="5 6">
    <name type="scientific">Dimorphilus gyrociliatus</name>
    <dbReference type="NCBI Taxonomy" id="2664684"/>
    <lineage>
        <taxon>Eukaryota</taxon>
        <taxon>Metazoa</taxon>
        <taxon>Spiralia</taxon>
        <taxon>Lophotrochozoa</taxon>
        <taxon>Annelida</taxon>
        <taxon>Polychaeta</taxon>
        <taxon>Polychaeta incertae sedis</taxon>
        <taxon>Dinophilidae</taxon>
        <taxon>Dimorphilus</taxon>
    </lineage>
</organism>
<feature type="transmembrane region" description="Helical" evidence="3">
    <location>
        <begin position="22"/>
        <end position="46"/>
    </location>
</feature>
<keyword evidence="1" id="KW-0547">Nucleotide-binding</keyword>
<accession>A0A7I8W8R6</accession>